<organism evidence="2 3">
    <name type="scientific">Fusarium oxysporum f. sp. cubense</name>
    <dbReference type="NCBI Taxonomy" id="61366"/>
    <lineage>
        <taxon>Eukaryota</taxon>
        <taxon>Fungi</taxon>
        <taxon>Dikarya</taxon>
        <taxon>Ascomycota</taxon>
        <taxon>Pezizomycotina</taxon>
        <taxon>Sordariomycetes</taxon>
        <taxon>Hypocreomycetidae</taxon>
        <taxon>Hypocreales</taxon>
        <taxon>Nectriaceae</taxon>
        <taxon>Fusarium</taxon>
        <taxon>Fusarium oxysporum species complex</taxon>
    </lineage>
</organism>
<sequence length="417" mass="46678">MPSYTNLKTAQAVILSRARHQKGLSRDASKGSKRPLSLRDAEARHNGPSCAIIQRIVKKLEASNSAYFNDIPTNIGGRRRLLAEEEEESIVAYVMWMERSGLPACKGEVEDAANTLRSRRNPDAKPSIEKSRGAWEIAGIDDLKEWFKRLTEVITKLQIGASEIWNTDQAGVRVGILRERVECLVVRTKKKSPAQVLSPADRETCAVIGTGNAVGDTIPPWLIFKSFPTWEWAYIDGDPNMRFAQSESAFWNGDITKKLREALRKGNLSFNRRDFAGAFMEISNEGFTPAHIISGFEKSGVFPPTDQPAVAYLGKKQLKAKQAVDPAYASLLPRGGRFSAASDTAECVGERYHDIFDSLTRAGLKHIRNIVNEAMLLEDTIKRYADDRRSRIEKHYNKRKQGKKAKPVGDYIRNVSL</sequence>
<feature type="region of interest" description="Disordered" evidence="1">
    <location>
        <begin position="19"/>
        <end position="42"/>
    </location>
</feature>
<proteinExistence type="predicted"/>
<dbReference type="AlphaFoldDB" id="A0A559LLX7"/>
<dbReference type="Proteomes" id="UP000320707">
    <property type="component" value="Unassembled WGS sequence"/>
</dbReference>
<evidence type="ECO:0008006" key="4">
    <source>
        <dbReference type="Google" id="ProtNLM"/>
    </source>
</evidence>
<evidence type="ECO:0000313" key="3">
    <source>
        <dbReference type="Proteomes" id="UP000320707"/>
    </source>
</evidence>
<name>A0A559LLX7_FUSOC</name>
<dbReference type="EMBL" id="SRMI01000003">
    <property type="protein sequence ID" value="TVY75287.1"/>
    <property type="molecule type" value="Genomic_DNA"/>
</dbReference>
<evidence type="ECO:0000256" key="1">
    <source>
        <dbReference type="SAM" id="MobiDB-lite"/>
    </source>
</evidence>
<accession>A0A559LLX7</accession>
<reference evidence="2 3" key="1">
    <citation type="journal article" date="2019" name="Microbiol. Resour. Announc.">
        <title>High-quality draft genome sequence of Fusarium oxysporum f. sp. cubense strain 160527, a causal agent of Panama disease.</title>
        <authorList>
            <person name="Asai S."/>
            <person name="Ayukawa Y."/>
            <person name="Gan P."/>
            <person name="Masuda S."/>
            <person name="Komatsu K."/>
            <person name="Shirasu K."/>
            <person name="Arie T."/>
        </authorList>
    </citation>
    <scope>NUCLEOTIDE SEQUENCE [LARGE SCALE GENOMIC DNA]</scope>
    <source>
        <strain evidence="2 3">160527</strain>
    </source>
</reference>
<comment type="caution">
    <text evidence="2">The sequence shown here is derived from an EMBL/GenBank/DDBJ whole genome shotgun (WGS) entry which is preliminary data.</text>
</comment>
<evidence type="ECO:0000313" key="2">
    <source>
        <dbReference type="EMBL" id="TVY75287.1"/>
    </source>
</evidence>
<gene>
    <name evidence="2" type="ORF">Focb16_v005527</name>
</gene>
<protein>
    <recommendedName>
        <fullName evidence="4">DDE-1 domain-containing protein</fullName>
    </recommendedName>
</protein>